<evidence type="ECO:0000313" key="7">
    <source>
        <dbReference type="EMBL" id="QTE29585.1"/>
    </source>
</evidence>
<dbReference type="EMBL" id="CP071868">
    <property type="protein sequence ID" value="QTE29585.1"/>
    <property type="molecule type" value="Genomic_DNA"/>
</dbReference>
<keyword evidence="4 5" id="KW-0472">Membrane</keyword>
<gene>
    <name evidence="7" type="ORF">J4E96_00460</name>
</gene>
<evidence type="ECO:0000256" key="1">
    <source>
        <dbReference type="ARBA" id="ARBA00004651"/>
    </source>
</evidence>
<keyword evidence="3 5" id="KW-1133">Transmembrane helix</keyword>
<dbReference type="PROSITE" id="PS50850">
    <property type="entry name" value="MFS"/>
    <property type="match status" value="1"/>
</dbReference>
<dbReference type="InterPro" id="IPR020846">
    <property type="entry name" value="MFS_dom"/>
</dbReference>
<feature type="transmembrane region" description="Helical" evidence="5">
    <location>
        <begin position="372"/>
        <end position="393"/>
    </location>
</feature>
<evidence type="ECO:0000256" key="2">
    <source>
        <dbReference type="ARBA" id="ARBA00022692"/>
    </source>
</evidence>
<dbReference type="GO" id="GO:0022857">
    <property type="term" value="F:transmembrane transporter activity"/>
    <property type="evidence" value="ECO:0007669"/>
    <property type="project" value="InterPro"/>
</dbReference>
<keyword evidence="8" id="KW-1185">Reference proteome</keyword>
<evidence type="ECO:0000256" key="5">
    <source>
        <dbReference type="SAM" id="Phobius"/>
    </source>
</evidence>
<dbReference type="PANTHER" id="PTHR23542:SF1">
    <property type="entry name" value="MAJOR FACILITATOR SUPERFAMILY (MFS) PROFILE DOMAIN-CONTAINING PROTEIN"/>
    <property type="match status" value="1"/>
</dbReference>
<evidence type="ECO:0000313" key="8">
    <source>
        <dbReference type="Proteomes" id="UP000663937"/>
    </source>
</evidence>
<dbReference type="InterPro" id="IPR011701">
    <property type="entry name" value="MFS"/>
</dbReference>
<feature type="transmembrane region" description="Helical" evidence="5">
    <location>
        <begin position="286"/>
        <end position="303"/>
    </location>
</feature>
<name>A0A8A4ZE46_9MICO</name>
<proteinExistence type="predicted"/>
<feature type="transmembrane region" description="Helical" evidence="5">
    <location>
        <begin position="253"/>
        <end position="274"/>
    </location>
</feature>
<sequence>MLRPYRDILTTPGALAFSAAGVLARLPISMVGIGIVLMITAEYGSYGLAGRVSAVYVVASAVCGPQLARFVDAHGQARIMRPATVLAIGGLAALIAVAEMGSHAGWLYLTAAVAGAPSGSFGSLVRARWSHVLTDPRRLHTAYSLESALDEVVFVVGPVAATVLATTVAPAAGLVVPIFALLVGGFLFLSLRGTEPAPQAPPLDAAGRRAHQGSVMRVAGMRVLAAVFVAMGAIFGATDVATVAFAQEHGSKGSAGFVLAAFAFGSMLSGLGYGARSWAAPLWKRFAIGVVALAAGVSLFFLATSLPALAVVMFVTGFAIAPTLINGNGLVQYCVPDGRLTEGLTWVSTSLGIGVSVGSSIAGMLIDDRGARGGFVVVAVAAGFAVVATLASLRALRAGSPSRLP</sequence>
<dbReference type="Pfam" id="PF07690">
    <property type="entry name" value="MFS_1"/>
    <property type="match status" value="1"/>
</dbReference>
<dbReference type="RefSeq" id="WP_227423876.1">
    <property type="nucleotide sequence ID" value="NZ_CP071868.1"/>
</dbReference>
<comment type="subcellular location">
    <subcellularLocation>
        <location evidence="1">Cell membrane</location>
        <topology evidence="1">Multi-pass membrane protein</topology>
    </subcellularLocation>
</comment>
<dbReference type="InterPro" id="IPR036259">
    <property type="entry name" value="MFS_trans_sf"/>
</dbReference>
<feature type="transmembrane region" description="Helical" evidence="5">
    <location>
        <begin position="83"/>
        <end position="100"/>
    </location>
</feature>
<dbReference type="SUPFAM" id="SSF103473">
    <property type="entry name" value="MFS general substrate transporter"/>
    <property type="match status" value="1"/>
</dbReference>
<dbReference type="AlphaFoldDB" id="A0A8A4ZE46"/>
<dbReference type="Gene3D" id="1.20.1250.20">
    <property type="entry name" value="MFS general substrate transporter like domains"/>
    <property type="match status" value="1"/>
</dbReference>
<feature type="transmembrane region" description="Helical" evidence="5">
    <location>
        <begin position="223"/>
        <end position="247"/>
    </location>
</feature>
<evidence type="ECO:0000256" key="4">
    <source>
        <dbReference type="ARBA" id="ARBA00023136"/>
    </source>
</evidence>
<feature type="domain" description="Major facilitator superfamily (MFS) profile" evidence="6">
    <location>
        <begin position="218"/>
        <end position="405"/>
    </location>
</feature>
<keyword evidence="2 5" id="KW-0812">Transmembrane</keyword>
<protein>
    <submittedName>
        <fullName evidence="7">MFS transporter</fullName>
    </submittedName>
</protein>
<accession>A0A8A4ZE46</accession>
<dbReference type="PANTHER" id="PTHR23542">
    <property type="match status" value="1"/>
</dbReference>
<feature type="transmembrane region" description="Helical" evidence="5">
    <location>
        <begin position="171"/>
        <end position="191"/>
    </location>
</feature>
<organism evidence="7 8">
    <name type="scientific">Pengzhenrongella sicca</name>
    <dbReference type="NCBI Taxonomy" id="2819238"/>
    <lineage>
        <taxon>Bacteria</taxon>
        <taxon>Bacillati</taxon>
        <taxon>Actinomycetota</taxon>
        <taxon>Actinomycetes</taxon>
        <taxon>Micrococcales</taxon>
        <taxon>Pengzhenrongella</taxon>
    </lineage>
</organism>
<feature type="transmembrane region" description="Helical" evidence="5">
    <location>
        <begin position="343"/>
        <end position="366"/>
    </location>
</feature>
<evidence type="ECO:0000256" key="3">
    <source>
        <dbReference type="ARBA" id="ARBA00022989"/>
    </source>
</evidence>
<dbReference type="KEGG" id="psic:J4E96_00460"/>
<evidence type="ECO:0000259" key="6">
    <source>
        <dbReference type="PROSITE" id="PS50850"/>
    </source>
</evidence>
<dbReference type="Proteomes" id="UP000663937">
    <property type="component" value="Chromosome"/>
</dbReference>
<reference evidence="7" key="1">
    <citation type="submission" date="2021-03" db="EMBL/GenBank/DDBJ databases">
        <title>Pengzhenrongella sicca gen. nov., sp. nov., a new member of suborder Micrococcineae isolated from High-Arctic tundra soil.</title>
        <authorList>
            <person name="Peng F."/>
        </authorList>
    </citation>
    <scope>NUCLEOTIDE SEQUENCE</scope>
    <source>
        <strain evidence="7">LRZ-2</strain>
    </source>
</reference>
<feature type="transmembrane region" description="Helical" evidence="5">
    <location>
        <begin position="309"/>
        <end position="331"/>
    </location>
</feature>
<dbReference type="GO" id="GO:0005886">
    <property type="term" value="C:plasma membrane"/>
    <property type="evidence" value="ECO:0007669"/>
    <property type="project" value="UniProtKB-SubCell"/>
</dbReference>